<comment type="cofactor">
    <cofactor evidence="1 6">
        <name>pyridoxal 5'-phosphate</name>
        <dbReference type="ChEBI" id="CHEBI:597326"/>
    </cofactor>
</comment>
<sequence length="487" mass="54303">MDRKEENLIFEKSSPGRKAYSLPDLDVPEEKIEKLIPKELLREGLNLPELSEVDVVRHFTSLSQKNFGVDSGFYPLGSCTMKYNPKVNEEVARLAGFTDIHPQQPAGEIQGMLELLYSFEEYLCEIFGYDAFTFQPAAGAHGELTSLLMIKAYHEDRGNKHKKKIIIPDSSHGTNPASVTMCGYEIAVVKSNGRGNIDIHDLKKMAGEDTAGLMLTNPNTLGLFDEHILEIAEIVHGVGGVLYYDGANANATLGVCRPADLGFDVAHFNLHKTFSTPHGCGGPGSGPVGVNKKLEPFLPVPRVIKSTNNYLLSTNNFPKSIGKVHSFHGNINVIVKAYAYIRSLGAKGLKEVAENAVLNANYVMNRLKEYYYLPYDRTCQHEFVISAKWQKEKYGVKALDIAKRLLDYGFHPPTIYFPLIVEEALMIEPTETESKETLDAFCEAMIKIAKECETDPELVKSAPHNTPIKRLDEAKAARELNLRWRKV</sequence>
<dbReference type="NCBIfam" id="NF003346">
    <property type="entry name" value="PRK04366.1"/>
    <property type="match status" value="1"/>
</dbReference>
<dbReference type="PANTHER" id="PTHR11773:SF1">
    <property type="entry name" value="GLYCINE DEHYDROGENASE (DECARBOXYLATING), MITOCHONDRIAL"/>
    <property type="match status" value="1"/>
</dbReference>
<keyword evidence="4 6" id="KW-0560">Oxidoreductase</keyword>
<comment type="function">
    <text evidence="2 6">The glycine cleavage system catalyzes the degradation of glycine. The P protein binds the alpha-amino group of glycine through its pyridoxal phosphate cofactor; CO(2) is released and the remaining methylamine moiety is then transferred to the lipoamide cofactor of the H protein.</text>
</comment>
<evidence type="ECO:0000256" key="4">
    <source>
        <dbReference type="ARBA" id="ARBA00023002"/>
    </source>
</evidence>
<dbReference type="PATRIC" id="fig|1703775.3.peg.634"/>
<evidence type="ECO:0000259" key="8">
    <source>
        <dbReference type="Pfam" id="PF21478"/>
    </source>
</evidence>
<comment type="similarity">
    <text evidence="6">Belongs to the GcvP family. C-terminal subunit subfamily.</text>
</comment>
<dbReference type="EMBL" id="LIZX01000021">
    <property type="protein sequence ID" value="KPJ69582.1"/>
    <property type="molecule type" value="Genomic_DNA"/>
</dbReference>
<dbReference type="InterPro" id="IPR023012">
    <property type="entry name" value="GcvPB"/>
</dbReference>
<dbReference type="Proteomes" id="UP000051861">
    <property type="component" value="Unassembled WGS sequence"/>
</dbReference>
<evidence type="ECO:0000256" key="6">
    <source>
        <dbReference type="HAMAP-Rule" id="MF_00713"/>
    </source>
</evidence>
<dbReference type="CDD" id="cd00613">
    <property type="entry name" value="GDC-P"/>
    <property type="match status" value="1"/>
</dbReference>
<dbReference type="Pfam" id="PF21478">
    <property type="entry name" value="GcvP2_C"/>
    <property type="match status" value="1"/>
</dbReference>
<evidence type="ECO:0000256" key="1">
    <source>
        <dbReference type="ARBA" id="ARBA00001933"/>
    </source>
</evidence>
<dbReference type="InterPro" id="IPR049315">
    <property type="entry name" value="GDC-P_N"/>
</dbReference>
<comment type="caution">
    <text evidence="9">The sequence shown here is derived from an EMBL/GenBank/DDBJ whole genome shotgun (WGS) entry which is preliminary data.</text>
</comment>
<comment type="catalytic activity">
    <reaction evidence="5 6">
        <text>N(6)-[(R)-lipoyl]-L-lysyl-[glycine-cleavage complex H protein] + glycine + H(+) = N(6)-[(R)-S(8)-aminomethyldihydrolipoyl]-L-lysyl-[glycine-cleavage complex H protein] + CO2</text>
        <dbReference type="Rhea" id="RHEA:24304"/>
        <dbReference type="Rhea" id="RHEA-COMP:10494"/>
        <dbReference type="Rhea" id="RHEA-COMP:10495"/>
        <dbReference type="ChEBI" id="CHEBI:15378"/>
        <dbReference type="ChEBI" id="CHEBI:16526"/>
        <dbReference type="ChEBI" id="CHEBI:57305"/>
        <dbReference type="ChEBI" id="CHEBI:83099"/>
        <dbReference type="ChEBI" id="CHEBI:83143"/>
        <dbReference type="EC" id="1.4.4.2"/>
    </reaction>
</comment>
<name>A0A0S7Y4B3_UNCSA</name>
<dbReference type="Gene3D" id="6.20.440.10">
    <property type="match status" value="1"/>
</dbReference>
<dbReference type="GO" id="GO:0016594">
    <property type="term" value="F:glycine binding"/>
    <property type="evidence" value="ECO:0007669"/>
    <property type="project" value="TreeGrafter"/>
</dbReference>
<dbReference type="GO" id="GO:0005960">
    <property type="term" value="C:glycine cleavage complex"/>
    <property type="evidence" value="ECO:0007669"/>
    <property type="project" value="TreeGrafter"/>
</dbReference>
<dbReference type="InterPro" id="IPR049316">
    <property type="entry name" value="GDC-P_C"/>
</dbReference>
<dbReference type="Gene3D" id="3.90.1150.10">
    <property type="entry name" value="Aspartate Aminotransferase, domain 1"/>
    <property type="match status" value="1"/>
</dbReference>
<comment type="subunit">
    <text evidence="6">The glycine cleavage system is composed of four proteins: P, T, L and H. In this organism, the P 'protein' is a heterodimer of two subunits.</text>
</comment>
<organism evidence="9 10">
    <name type="scientific">candidate division WOR-1 bacterium DG_54_3</name>
    <dbReference type="NCBI Taxonomy" id="1703775"/>
    <lineage>
        <taxon>Bacteria</taxon>
        <taxon>Bacillati</taxon>
        <taxon>Saganbacteria</taxon>
    </lineage>
</organism>
<dbReference type="InterPro" id="IPR015421">
    <property type="entry name" value="PyrdxlP-dep_Trfase_major"/>
</dbReference>
<dbReference type="GO" id="GO:0019464">
    <property type="term" value="P:glycine decarboxylation via glycine cleavage system"/>
    <property type="evidence" value="ECO:0007669"/>
    <property type="project" value="UniProtKB-UniRule"/>
</dbReference>
<dbReference type="PANTHER" id="PTHR11773">
    <property type="entry name" value="GLYCINE DEHYDROGENASE, DECARBOXYLATING"/>
    <property type="match status" value="1"/>
</dbReference>
<dbReference type="SUPFAM" id="SSF53383">
    <property type="entry name" value="PLP-dependent transferases"/>
    <property type="match status" value="1"/>
</dbReference>
<dbReference type="FunFam" id="3.40.640.10:FF:000224">
    <property type="entry name" value="Probable glycine dehydrogenase (decarboxylating) subunit 2"/>
    <property type="match status" value="1"/>
</dbReference>
<dbReference type="InterPro" id="IPR015424">
    <property type="entry name" value="PyrdxlP-dep_Trfase"/>
</dbReference>
<dbReference type="GO" id="GO:0004375">
    <property type="term" value="F:glycine dehydrogenase (decarboxylating) activity"/>
    <property type="evidence" value="ECO:0007669"/>
    <property type="project" value="UniProtKB-EC"/>
</dbReference>
<dbReference type="InterPro" id="IPR020581">
    <property type="entry name" value="GDC_P"/>
</dbReference>
<dbReference type="InterPro" id="IPR015422">
    <property type="entry name" value="PyrdxlP-dep_Trfase_small"/>
</dbReference>
<dbReference type="HAMAP" id="MF_00713">
    <property type="entry name" value="GcvPB"/>
    <property type="match status" value="1"/>
</dbReference>
<evidence type="ECO:0000256" key="3">
    <source>
        <dbReference type="ARBA" id="ARBA00022898"/>
    </source>
</evidence>
<evidence type="ECO:0000313" key="9">
    <source>
        <dbReference type="EMBL" id="KPJ69582.1"/>
    </source>
</evidence>
<feature type="domain" description="Glycine cleavage system P-protein N-terminal" evidence="7">
    <location>
        <begin position="31"/>
        <end position="299"/>
    </location>
</feature>
<reference evidence="9 10" key="1">
    <citation type="journal article" date="2015" name="Microbiome">
        <title>Genomic resolution of linkages in carbon, nitrogen, and sulfur cycling among widespread estuary sediment bacteria.</title>
        <authorList>
            <person name="Baker B.J."/>
            <person name="Lazar C.S."/>
            <person name="Teske A.P."/>
            <person name="Dick G.J."/>
        </authorList>
    </citation>
    <scope>NUCLEOTIDE SEQUENCE [LARGE SCALE GENOMIC DNA]</scope>
    <source>
        <strain evidence="9">DG_54_3</strain>
    </source>
</reference>
<evidence type="ECO:0000259" key="7">
    <source>
        <dbReference type="Pfam" id="PF02347"/>
    </source>
</evidence>
<dbReference type="AlphaFoldDB" id="A0A0S7Y4B3"/>
<feature type="domain" description="Glycine dehydrogenase C-terminal" evidence="8">
    <location>
        <begin position="354"/>
        <end position="454"/>
    </location>
</feature>
<dbReference type="GO" id="GO:0005829">
    <property type="term" value="C:cytosol"/>
    <property type="evidence" value="ECO:0007669"/>
    <property type="project" value="TreeGrafter"/>
</dbReference>
<evidence type="ECO:0000313" key="10">
    <source>
        <dbReference type="Proteomes" id="UP000051861"/>
    </source>
</evidence>
<proteinExistence type="inferred from homology"/>
<dbReference type="Pfam" id="PF02347">
    <property type="entry name" value="GDC-P"/>
    <property type="match status" value="1"/>
</dbReference>
<dbReference type="Gene3D" id="3.40.640.10">
    <property type="entry name" value="Type I PLP-dependent aspartate aminotransferase-like (Major domain)"/>
    <property type="match status" value="1"/>
</dbReference>
<gene>
    <name evidence="6" type="primary">gcvPB</name>
    <name evidence="9" type="ORF">AMJ44_03440</name>
</gene>
<keyword evidence="3 6" id="KW-0663">Pyridoxal phosphate</keyword>
<evidence type="ECO:0000256" key="5">
    <source>
        <dbReference type="ARBA" id="ARBA00049026"/>
    </source>
</evidence>
<accession>A0A0S7Y4B3</accession>
<dbReference type="FunFam" id="3.90.1150.10:FF:000014">
    <property type="entry name" value="Probable glycine dehydrogenase (decarboxylating) subunit 2"/>
    <property type="match status" value="1"/>
</dbReference>
<dbReference type="GO" id="GO:0030170">
    <property type="term" value="F:pyridoxal phosphate binding"/>
    <property type="evidence" value="ECO:0007669"/>
    <property type="project" value="TreeGrafter"/>
</dbReference>
<evidence type="ECO:0000256" key="2">
    <source>
        <dbReference type="ARBA" id="ARBA00003788"/>
    </source>
</evidence>
<protein>
    <recommendedName>
        <fullName evidence="6">Probable glycine dehydrogenase (decarboxylating) subunit 2</fullName>
        <ecNumber evidence="6">1.4.4.2</ecNumber>
    </recommendedName>
    <alternativeName>
        <fullName evidence="6">Glycine cleavage system P-protein subunit 2</fullName>
    </alternativeName>
    <alternativeName>
        <fullName evidence="6">Glycine decarboxylase subunit 2</fullName>
    </alternativeName>
    <alternativeName>
        <fullName evidence="6">Glycine dehydrogenase (aminomethyl-transferring) subunit 2</fullName>
    </alternativeName>
</protein>
<feature type="modified residue" description="N6-(pyridoxal phosphate)lysine" evidence="6">
    <location>
        <position position="272"/>
    </location>
</feature>
<dbReference type="EC" id="1.4.4.2" evidence="6"/>